<comment type="similarity">
    <text evidence="1">Belongs to the FrmR/RcnR family.</text>
</comment>
<dbReference type="RefSeq" id="WP_211871333.1">
    <property type="nucleotide sequence ID" value="NZ_JAAEDI010000031.1"/>
</dbReference>
<dbReference type="Pfam" id="PF02583">
    <property type="entry name" value="Trns_repr_metal"/>
    <property type="match status" value="1"/>
</dbReference>
<organism evidence="2 3">
    <name type="scientific">Neoroseomonas terrae</name>
    <dbReference type="NCBI Taxonomy" id="424799"/>
    <lineage>
        <taxon>Bacteria</taxon>
        <taxon>Pseudomonadati</taxon>
        <taxon>Pseudomonadota</taxon>
        <taxon>Alphaproteobacteria</taxon>
        <taxon>Acetobacterales</taxon>
        <taxon>Acetobacteraceae</taxon>
        <taxon>Neoroseomonas</taxon>
    </lineage>
</organism>
<evidence type="ECO:0000256" key="1">
    <source>
        <dbReference type="ARBA" id="ARBA00005260"/>
    </source>
</evidence>
<dbReference type="PANTHER" id="PTHR33677:SF5">
    <property type="entry name" value="TRANSCRIPTIONAL REPRESSOR FRMR"/>
    <property type="match status" value="1"/>
</dbReference>
<keyword evidence="3" id="KW-1185">Reference proteome</keyword>
<gene>
    <name evidence="2" type="ORF">GXW78_23370</name>
</gene>
<evidence type="ECO:0000313" key="3">
    <source>
        <dbReference type="Proteomes" id="UP000698752"/>
    </source>
</evidence>
<name>A0ABS5EPT8_9PROT</name>
<dbReference type="Gene3D" id="1.20.58.1000">
    <property type="entry name" value="Metal-sensitive repressor, helix protomer"/>
    <property type="match status" value="1"/>
</dbReference>
<dbReference type="EMBL" id="JAAEDI010000031">
    <property type="protein sequence ID" value="MBR0652617.1"/>
    <property type="molecule type" value="Genomic_DNA"/>
</dbReference>
<proteinExistence type="inferred from homology"/>
<dbReference type="InterPro" id="IPR003735">
    <property type="entry name" value="Metal_Tscrpt_repr"/>
</dbReference>
<dbReference type="CDD" id="cd10153">
    <property type="entry name" value="RcnR-FrmR-like_DUF156"/>
    <property type="match status" value="1"/>
</dbReference>
<dbReference type="PANTHER" id="PTHR33677">
    <property type="entry name" value="TRANSCRIPTIONAL REPRESSOR FRMR-RELATED"/>
    <property type="match status" value="1"/>
</dbReference>
<reference evidence="3" key="1">
    <citation type="journal article" date="2021" name="Syst. Appl. Microbiol.">
        <title>Roseomonas hellenica sp. nov., isolated from roots of wild-growing Alkanna tinctoria.</title>
        <authorList>
            <person name="Rat A."/>
            <person name="Naranjo H.D."/>
            <person name="Lebbe L."/>
            <person name="Cnockaert M."/>
            <person name="Krigas N."/>
            <person name="Grigoriadou K."/>
            <person name="Maloupa E."/>
            <person name="Willems A."/>
        </authorList>
    </citation>
    <scope>NUCLEOTIDE SEQUENCE [LARGE SCALE GENOMIC DNA]</scope>
    <source>
        <strain evidence="3">LMG 31159</strain>
    </source>
</reference>
<protein>
    <submittedName>
        <fullName evidence="2">Metal/formaldehyde-sensitive transcriptional repressor</fullName>
    </submittedName>
</protein>
<dbReference type="InterPro" id="IPR038390">
    <property type="entry name" value="Metal_Tscrpt_repr_sf"/>
</dbReference>
<sequence length="91" mass="9669">MGHIASDKDRLLARVRRIAGQVAAIEKAIAGDAGCAAVLHQVAGVRGAIGGLMDGLIEDHLREHVAHPDLTDAERRAGAEELIAVVRRYAR</sequence>
<accession>A0ABS5EPT8</accession>
<dbReference type="Proteomes" id="UP000698752">
    <property type="component" value="Unassembled WGS sequence"/>
</dbReference>
<evidence type="ECO:0000313" key="2">
    <source>
        <dbReference type="EMBL" id="MBR0652617.1"/>
    </source>
</evidence>
<comment type="caution">
    <text evidence="2">The sequence shown here is derived from an EMBL/GenBank/DDBJ whole genome shotgun (WGS) entry which is preliminary data.</text>
</comment>